<sequence length="72" mass="7659">MNGWNQAASRTNKAHHALAKTATAEPKTRNSSHAVAIAAHHGTERALGLASWITSRIRLNVVTARSGRCLCG</sequence>
<feature type="region of interest" description="Disordered" evidence="1">
    <location>
        <begin position="1"/>
        <end position="33"/>
    </location>
</feature>
<evidence type="ECO:0000313" key="3">
    <source>
        <dbReference type="EMBL" id="KAG3198210.1"/>
    </source>
</evidence>
<dbReference type="EMBL" id="RCMV01003599">
    <property type="protein sequence ID" value="KAG3198210.1"/>
    <property type="molecule type" value="Genomic_DNA"/>
</dbReference>
<comment type="caution">
    <text evidence="3">The sequence shown here is derived from an EMBL/GenBank/DDBJ whole genome shotgun (WGS) entry which is preliminary data.</text>
</comment>
<dbReference type="Proteomes" id="UP000760860">
    <property type="component" value="Unassembled WGS sequence"/>
</dbReference>
<reference evidence="3" key="1">
    <citation type="submission" date="2018-05" db="EMBL/GenBank/DDBJ databases">
        <title>Effector identification in a new, highly contiguous assembly of the strawberry crown rot pathogen Phytophthora cactorum.</title>
        <authorList>
            <person name="Armitage A.D."/>
            <person name="Nellist C.F."/>
            <person name="Bates H."/>
            <person name="Vickerstaff R.J."/>
            <person name="Harrison R.J."/>
        </authorList>
    </citation>
    <scope>NUCLEOTIDE SEQUENCE</scope>
    <source>
        <strain evidence="2">P415</strain>
        <strain evidence="3">P421</strain>
    </source>
</reference>
<gene>
    <name evidence="2" type="ORF">PC118_g23612</name>
    <name evidence="3" type="ORF">PC129_g24399</name>
</gene>
<dbReference type="EMBL" id="RCML01002315">
    <property type="protein sequence ID" value="KAG2958271.1"/>
    <property type="molecule type" value="Genomic_DNA"/>
</dbReference>
<proteinExistence type="predicted"/>
<name>A0A8T1GVZ6_9STRA</name>
<evidence type="ECO:0000256" key="1">
    <source>
        <dbReference type="SAM" id="MobiDB-lite"/>
    </source>
</evidence>
<dbReference type="AlphaFoldDB" id="A0A8T1GVZ6"/>
<evidence type="ECO:0000313" key="4">
    <source>
        <dbReference type="Proteomes" id="UP000760860"/>
    </source>
</evidence>
<protein>
    <submittedName>
        <fullName evidence="3">Uncharacterized protein</fullName>
    </submittedName>
</protein>
<evidence type="ECO:0000313" key="2">
    <source>
        <dbReference type="EMBL" id="KAG2958271.1"/>
    </source>
</evidence>
<organism evidence="3 4">
    <name type="scientific">Phytophthora cactorum</name>
    <dbReference type="NCBI Taxonomy" id="29920"/>
    <lineage>
        <taxon>Eukaryota</taxon>
        <taxon>Sar</taxon>
        <taxon>Stramenopiles</taxon>
        <taxon>Oomycota</taxon>
        <taxon>Peronosporomycetes</taxon>
        <taxon>Peronosporales</taxon>
        <taxon>Peronosporaceae</taxon>
        <taxon>Phytophthora</taxon>
    </lineage>
</organism>
<dbReference type="Proteomes" id="UP000697107">
    <property type="component" value="Unassembled WGS sequence"/>
</dbReference>
<feature type="compositionally biased region" description="Polar residues" evidence="1">
    <location>
        <begin position="1"/>
        <end position="11"/>
    </location>
</feature>
<accession>A0A8T1GVZ6</accession>